<keyword evidence="2" id="KW-1185">Reference proteome</keyword>
<feature type="region of interest" description="Disordered" evidence="1">
    <location>
        <begin position="30"/>
        <end position="110"/>
    </location>
</feature>
<dbReference type="Proteomes" id="UP000504629">
    <property type="component" value="Unplaced"/>
</dbReference>
<proteinExistence type="predicted"/>
<feature type="compositionally biased region" description="Basic and acidic residues" evidence="1">
    <location>
        <begin position="36"/>
        <end position="45"/>
    </location>
</feature>
<dbReference type="AlphaFoldDB" id="A0A6J2JC44"/>
<dbReference type="GeneID" id="114240358"/>
<feature type="compositionally biased region" description="Basic and acidic residues" evidence="1">
    <location>
        <begin position="100"/>
        <end position="110"/>
    </location>
</feature>
<evidence type="ECO:0000256" key="1">
    <source>
        <dbReference type="SAM" id="MobiDB-lite"/>
    </source>
</evidence>
<protein>
    <submittedName>
        <fullName evidence="3">Uncharacterized protein LOC114240358</fullName>
    </submittedName>
</protein>
<sequence length="110" mass="12077">MYGDVASSQARWRRVSGTVGADARLVRRVCGARRGKPGDRGDVRAPPRPYRATRADQVTDTRQAGSDLKTDTTRRAAPRRCSRDPGARSRLRTTTTTARGAHERSHCDSA</sequence>
<reference evidence="3" key="1">
    <citation type="submission" date="2025-08" db="UniProtKB">
        <authorList>
            <consortium name="RefSeq"/>
        </authorList>
    </citation>
    <scope>IDENTIFICATION</scope>
    <source>
        <tissue evidence="3">Silk gland</tissue>
    </source>
</reference>
<name>A0A6J2JC44_BOMMA</name>
<evidence type="ECO:0000313" key="2">
    <source>
        <dbReference type="Proteomes" id="UP000504629"/>
    </source>
</evidence>
<gene>
    <name evidence="3" type="primary">LOC114240358</name>
</gene>
<accession>A0A6J2JC44</accession>
<dbReference type="RefSeq" id="XP_028026677.1">
    <property type="nucleotide sequence ID" value="XM_028170876.1"/>
</dbReference>
<evidence type="ECO:0000313" key="3">
    <source>
        <dbReference type="RefSeq" id="XP_028026677.1"/>
    </source>
</evidence>
<organism evidence="2 3">
    <name type="scientific">Bombyx mandarina</name>
    <name type="common">Wild silk moth</name>
    <name type="synonym">Wild silkworm</name>
    <dbReference type="NCBI Taxonomy" id="7092"/>
    <lineage>
        <taxon>Eukaryota</taxon>
        <taxon>Metazoa</taxon>
        <taxon>Ecdysozoa</taxon>
        <taxon>Arthropoda</taxon>
        <taxon>Hexapoda</taxon>
        <taxon>Insecta</taxon>
        <taxon>Pterygota</taxon>
        <taxon>Neoptera</taxon>
        <taxon>Endopterygota</taxon>
        <taxon>Lepidoptera</taxon>
        <taxon>Glossata</taxon>
        <taxon>Ditrysia</taxon>
        <taxon>Bombycoidea</taxon>
        <taxon>Bombycidae</taxon>
        <taxon>Bombycinae</taxon>
        <taxon>Bombyx</taxon>
    </lineage>
</organism>
<dbReference type="KEGG" id="bman:114240358"/>